<name>A0A1I8NWQ3_STOCA</name>
<evidence type="ECO:0000313" key="2">
    <source>
        <dbReference type="EnsemblMetazoa" id="SCAU002681-PA"/>
    </source>
</evidence>
<dbReference type="VEuPathDB" id="VectorBase:SCAU002681"/>
<dbReference type="EnsemblMetazoa" id="SCAU002681-RA">
    <property type="protein sequence ID" value="SCAU002681-PA"/>
    <property type="gene ID" value="SCAU002681"/>
</dbReference>
<feature type="transmembrane region" description="Helical" evidence="1">
    <location>
        <begin position="245"/>
        <end position="263"/>
    </location>
</feature>
<keyword evidence="1" id="KW-0472">Membrane</keyword>
<proteinExistence type="predicted"/>
<dbReference type="Proteomes" id="UP000095300">
    <property type="component" value="Unassembled WGS sequence"/>
</dbReference>
<keyword evidence="1" id="KW-1133">Transmembrane helix</keyword>
<keyword evidence="1" id="KW-0812">Transmembrane</keyword>
<reference evidence="2" key="1">
    <citation type="submission" date="2020-05" db="UniProtKB">
        <authorList>
            <consortium name="EnsemblMetazoa"/>
        </authorList>
    </citation>
    <scope>IDENTIFICATION</scope>
    <source>
        <strain evidence="2">USDA</strain>
    </source>
</reference>
<organism evidence="2 3">
    <name type="scientific">Stomoxys calcitrans</name>
    <name type="common">Stable fly</name>
    <name type="synonym">Conops calcitrans</name>
    <dbReference type="NCBI Taxonomy" id="35570"/>
    <lineage>
        <taxon>Eukaryota</taxon>
        <taxon>Metazoa</taxon>
        <taxon>Ecdysozoa</taxon>
        <taxon>Arthropoda</taxon>
        <taxon>Hexapoda</taxon>
        <taxon>Insecta</taxon>
        <taxon>Pterygota</taxon>
        <taxon>Neoptera</taxon>
        <taxon>Endopterygota</taxon>
        <taxon>Diptera</taxon>
        <taxon>Brachycera</taxon>
        <taxon>Muscomorpha</taxon>
        <taxon>Muscoidea</taxon>
        <taxon>Muscidae</taxon>
        <taxon>Stomoxys</taxon>
    </lineage>
</organism>
<evidence type="ECO:0000313" key="3">
    <source>
        <dbReference type="Proteomes" id="UP000095300"/>
    </source>
</evidence>
<evidence type="ECO:0000256" key="1">
    <source>
        <dbReference type="SAM" id="Phobius"/>
    </source>
</evidence>
<keyword evidence="3" id="KW-1185">Reference proteome</keyword>
<sequence>MLSQKLRDQSIFVIIYVYFVLKISLTICGPQGETVIQRNTFLENGCYENPIKEPLHSDPNRYLLREQWICPPNANITHITKSSFNGTANSVFLKQLSSNSTIIERTAPLENGCFQETIKQADPLNASHLIVNNSLICPAGNESYDQGNITENNLNPLLTIIERTAPLDNGCFEETIKESNSTSLQHLITVSKKFICPPGLNVTSVHGNVNNQLLPPHAPNNTSTQLVNNCNTTNHCKIARSSSKVGISLSLKGLFFMVFMTLLSNIHI</sequence>
<protein>
    <submittedName>
        <fullName evidence="2">Uncharacterized protein</fullName>
    </submittedName>
</protein>
<feature type="transmembrane region" description="Helical" evidence="1">
    <location>
        <begin position="12"/>
        <end position="32"/>
    </location>
</feature>
<dbReference type="AlphaFoldDB" id="A0A1I8NWQ3"/>
<accession>A0A1I8NWQ3</accession>